<sequence>MKVVVMAGGEGTRLRPLTITRPKPMTHIVGKPIMEHIINLLSEQGFKEFIATLYYLPEIIQEYFNDGSNWNIKLDYSIEESPLGTAGSVKYALKDKEKGRILIVSGDALTDFNFQEIIRFHEEKKALITIVLTSVENPLEYGVVITDDEGRIVKFLEKPSWGEVFSDTVNTGIYILEPEVLDYIPENEPFDFSKDLFPMLLEKGAPLYGYIANGYWCDIGNLEQFLKANIDILTGKVKIKIPGREILPGIFVNEDVDISHSAFIKPPVYIGQFSKIKENATILGPTVLGDSVFVDSEAKIQRSVIFNNTYIGKKTNIYSSIIGSKCNIKNSVKIEEGASIGDNNTIGDRVFINTGVKIWPNKYIETGSIVNTSIVWGSHWRKTLFGQRGITGKINIEITPEFATKIGASFGTILPKSSYVVMSRDARPACRMIKRAILTGILSTGVNVFDIRTLPIPVSRYATPNLDTVAGVHIRISPYDPEKILIEFFDRSGINIDKNTERKIENTFFREDFRRTYTEEVGEIKFPPHVIEYYTWGLLKSIDKSSIEKKRYKVVIDYQGNSASLFLPNILSQLKIENISLNIYGEDTHKIKVPNEEVIKITKAVGADFGLIINNDGESFSIITPGGKYLAKDELIAVLTYLTLKLYPNSQIVIPVNISQSIEKIANNLGGRIIRSKISPSELTKTLLRTESKFGASEDGLIFPDFQPVFDGIYGLLKFLEIYSKNNLTLKELVEELPEYFKVKATVDCYAENKGKIMRKLIEENAEKNIEYIDGIKVYIDDSWVLIIPHPEEPALIIYAESTTLKKAQELLEEFSQKIKDLNIALT</sequence>
<keyword evidence="6" id="KW-0648">Protein biosynthesis</keyword>
<proteinExistence type="inferred from homology"/>
<name>A0A7C3MJJ2_DICTH</name>
<evidence type="ECO:0000256" key="3">
    <source>
        <dbReference type="ARBA" id="ARBA00022490"/>
    </source>
</evidence>
<dbReference type="InterPro" id="IPR005846">
    <property type="entry name" value="A-D-PHexomutase_a/b/a-III"/>
</dbReference>
<evidence type="ECO:0000256" key="6">
    <source>
        <dbReference type="ARBA" id="ARBA00022917"/>
    </source>
</evidence>
<dbReference type="Pfam" id="PF02880">
    <property type="entry name" value="PGM_PMM_III"/>
    <property type="match status" value="1"/>
</dbReference>
<evidence type="ECO:0000259" key="10">
    <source>
        <dbReference type="Pfam" id="PF02880"/>
    </source>
</evidence>
<evidence type="ECO:0000259" key="9">
    <source>
        <dbReference type="Pfam" id="PF02879"/>
    </source>
</evidence>
<dbReference type="Gene3D" id="3.40.120.10">
    <property type="entry name" value="Alpha-D-Glucose-1,6-Bisphosphate, subunit A, domain 3"/>
    <property type="match status" value="3"/>
</dbReference>
<dbReference type="AlphaFoldDB" id="A0A7C3MJJ2"/>
<dbReference type="SUPFAM" id="SSF51161">
    <property type="entry name" value="Trimeric LpxA-like enzymes"/>
    <property type="match status" value="1"/>
</dbReference>
<dbReference type="InterPro" id="IPR005845">
    <property type="entry name" value="A-D-PHexomutase_a/b/a-II"/>
</dbReference>
<dbReference type="InterPro" id="IPR029044">
    <property type="entry name" value="Nucleotide-diphossugar_trans"/>
</dbReference>
<dbReference type="Pfam" id="PF25084">
    <property type="entry name" value="LbH_EIF2B"/>
    <property type="match status" value="1"/>
</dbReference>
<dbReference type="Gene3D" id="3.90.550.10">
    <property type="entry name" value="Spore Coat Polysaccharide Biosynthesis Protein SpsA, Chain A"/>
    <property type="match status" value="1"/>
</dbReference>
<evidence type="ECO:0000259" key="11">
    <source>
        <dbReference type="Pfam" id="PF25084"/>
    </source>
</evidence>
<dbReference type="CDD" id="cd04181">
    <property type="entry name" value="NTP_transferase"/>
    <property type="match status" value="1"/>
</dbReference>
<gene>
    <name evidence="12" type="ORF">ENW00_05025</name>
</gene>
<dbReference type="Gene3D" id="3.30.310.50">
    <property type="entry name" value="Alpha-D-phosphohexomutase, C-terminal domain"/>
    <property type="match status" value="1"/>
</dbReference>
<keyword evidence="5" id="KW-0597">Phosphoprotein</keyword>
<comment type="caution">
    <text evidence="12">The sequence shown here is derived from an EMBL/GenBank/DDBJ whole genome shotgun (WGS) entry which is preliminary data.</text>
</comment>
<dbReference type="InterPro" id="IPR056764">
    <property type="entry name" value="LbH_EIF2B3/5"/>
</dbReference>
<evidence type="ECO:0000256" key="5">
    <source>
        <dbReference type="ARBA" id="ARBA00022553"/>
    </source>
</evidence>
<protein>
    <submittedName>
        <fullName evidence="12">Mannose-1-phosphate guanyltransferase</fullName>
    </submittedName>
</protein>
<evidence type="ECO:0000256" key="1">
    <source>
        <dbReference type="ARBA" id="ARBA00004514"/>
    </source>
</evidence>
<dbReference type="SUPFAM" id="SSF55957">
    <property type="entry name" value="Phosphoglucomutase, C-terminal domain"/>
    <property type="match status" value="1"/>
</dbReference>
<feature type="domain" description="Nucleotidyl transferase" evidence="7">
    <location>
        <begin position="2"/>
        <end position="233"/>
    </location>
</feature>
<dbReference type="GO" id="GO:0016868">
    <property type="term" value="F:intramolecular phosphotransferase activity"/>
    <property type="evidence" value="ECO:0007669"/>
    <property type="project" value="InterPro"/>
</dbReference>
<dbReference type="EMBL" id="DTIN01000014">
    <property type="protein sequence ID" value="HFX13513.1"/>
    <property type="molecule type" value="Genomic_DNA"/>
</dbReference>
<keyword evidence="3" id="KW-0963">Cytoplasm</keyword>
<dbReference type="InterPro" id="IPR036900">
    <property type="entry name" value="A-D-PHexomutase_C_sf"/>
</dbReference>
<organism evidence="12">
    <name type="scientific">Dictyoglomus thermophilum</name>
    <dbReference type="NCBI Taxonomy" id="14"/>
    <lineage>
        <taxon>Bacteria</taxon>
        <taxon>Pseudomonadati</taxon>
        <taxon>Dictyoglomota</taxon>
        <taxon>Dictyoglomia</taxon>
        <taxon>Dictyoglomales</taxon>
        <taxon>Dictyoglomaceae</taxon>
        <taxon>Dictyoglomus</taxon>
    </lineage>
</organism>
<dbReference type="Pfam" id="PF00483">
    <property type="entry name" value="NTP_transferase"/>
    <property type="match status" value="1"/>
</dbReference>
<dbReference type="GO" id="GO:0016740">
    <property type="term" value="F:transferase activity"/>
    <property type="evidence" value="ECO:0007669"/>
    <property type="project" value="UniProtKB-KW"/>
</dbReference>
<comment type="subcellular location">
    <subcellularLocation>
        <location evidence="1">Cytoplasm</location>
        <location evidence="1">Cytosol</location>
    </subcellularLocation>
</comment>
<feature type="domain" description="Alpha-D-phosphohexomutase alpha/beta/alpha" evidence="10">
    <location>
        <begin position="633"/>
        <end position="739"/>
    </location>
</feature>
<evidence type="ECO:0000256" key="4">
    <source>
        <dbReference type="ARBA" id="ARBA00022540"/>
    </source>
</evidence>
<dbReference type="InterPro" id="IPR005835">
    <property type="entry name" value="NTP_transferase_dom"/>
</dbReference>
<dbReference type="Pfam" id="PF02879">
    <property type="entry name" value="PGM_PMM_II"/>
    <property type="match status" value="1"/>
</dbReference>
<keyword evidence="4" id="KW-0396">Initiation factor</keyword>
<reference evidence="12" key="1">
    <citation type="journal article" date="2020" name="mSystems">
        <title>Genome- and Community-Level Interaction Insights into Carbon Utilization and Element Cycling Functions of Hydrothermarchaeota in Hydrothermal Sediment.</title>
        <authorList>
            <person name="Zhou Z."/>
            <person name="Liu Y."/>
            <person name="Xu W."/>
            <person name="Pan J."/>
            <person name="Luo Z.H."/>
            <person name="Li M."/>
        </authorList>
    </citation>
    <scope>NUCLEOTIDE SEQUENCE [LARGE SCALE GENOMIC DNA]</scope>
    <source>
        <strain evidence="12">SpSt-81</strain>
    </source>
</reference>
<evidence type="ECO:0000313" key="12">
    <source>
        <dbReference type="EMBL" id="HFX13513.1"/>
    </source>
</evidence>
<dbReference type="SUPFAM" id="SSF53738">
    <property type="entry name" value="Phosphoglucomutase, first 3 domains"/>
    <property type="match status" value="3"/>
</dbReference>
<feature type="domain" description="Alpha-D-phosphohexomutase alpha/beta/alpha" evidence="9">
    <location>
        <begin position="533"/>
        <end position="626"/>
    </location>
</feature>
<comment type="similarity">
    <text evidence="2">Belongs to the phosphohexose mutase family.</text>
</comment>
<dbReference type="InterPro" id="IPR011004">
    <property type="entry name" value="Trimer_LpxA-like_sf"/>
</dbReference>
<dbReference type="Gene3D" id="2.160.10.10">
    <property type="entry name" value="Hexapeptide repeat proteins"/>
    <property type="match status" value="1"/>
</dbReference>
<dbReference type="CDD" id="cd05805">
    <property type="entry name" value="MPG1_transferase"/>
    <property type="match status" value="1"/>
</dbReference>
<dbReference type="PANTHER" id="PTHR22572">
    <property type="entry name" value="SUGAR-1-PHOSPHATE GUANYL TRANSFERASE"/>
    <property type="match status" value="1"/>
</dbReference>
<feature type="domain" description="Alpha-D-phosphohexomutase alpha/beta/alpha" evidence="8">
    <location>
        <begin position="383"/>
        <end position="514"/>
    </location>
</feature>
<dbReference type="SUPFAM" id="SSF53448">
    <property type="entry name" value="Nucleotide-diphospho-sugar transferases"/>
    <property type="match status" value="1"/>
</dbReference>
<evidence type="ECO:0000259" key="8">
    <source>
        <dbReference type="Pfam" id="PF02878"/>
    </source>
</evidence>
<dbReference type="InterPro" id="IPR050486">
    <property type="entry name" value="Mannose-1P_guanyltransferase"/>
</dbReference>
<evidence type="ECO:0000259" key="7">
    <source>
        <dbReference type="Pfam" id="PF00483"/>
    </source>
</evidence>
<feature type="domain" description="EIF2B subunit epsilon/gamma LbH" evidence="11">
    <location>
        <begin position="250"/>
        <end position="350"/>
    </location>
</feature>
<evidence type="ECO:0000256" key="2">
    <source>
        <dbReference type="ARBA" id="ARBA00010231"/>
    </source>
</evidence>
<accession>A0A7C3MJJ2</accession>
<dbReference type="InterPro" id="IPR016055">
    <property type="entry name" value="A-D-PHexomutase_a/b/a-I/II/III"/>
</dbReference>
<dbReference type="GO" id="GO:0005975">
    <property type="term" value="P:carbohydrate metabolic process"/>
    <property type="evidence" value="ECO:0007669"/>
    <property type="project" value="InterPro"/>
</dbReference>
<dbReference type="InterPro" id="IPR005844">
    <property type="entry name" value="A-D-PHexomutase_a/b/a-I"/>
</dbReference>
<keyword evidence="12" id="KW-0808">Transferase</keyword>
<dbReference type="Pfam" id="PF02878">
    <property type="entry name" value="PGM_PMM_I"/>
    <property type="match status" value="1"/>
</dbReference>